<dbReference type="OrthoDB" id="9804975at2"/>
<evidence type="ECO:0000313" key="9">
    <source>
        <dbReference type="EMBL" id="SNT72596.1"/>
    </source>
</evidence>
<dbReference type="RefSeq" id="WP_089343397.1">
    <property type="nucleotide sequence ID" value="NZ_CP067129.1"/>
</dbReference>
<evidence type="ECO:0000256" key="3">
    <source>
        <dbReference type="ARBA" id="ARBA00022723"/>
    </source>
</evidence>
<organism evidence="9 10">
    <name type="scientific">Paracoccus seriniphilus</name>
    <dbReference type="NCBI Taxonomy" id="184748"/>
    <lineage>
        <taxon>Bacteria</taxon>
        <taxon>Pseudomonadati</taxon>
        <taxon>Pseudomonadota</taxon>
        <taxon>Alphaproteobacteria</taxon>
        <taxon>Rhodobacterales</taxon>
        <taxon>Paracoccaceae</taxon>
        <taxon>Paracoccus</taxon>
    </lineage>
</organism>
<dbReference type="GO" id="GO:0017004">
    <property type="term" value="P:cytochrome complex assembly"/>
    <property type="evidence" value="ECO:0007669"/>
    <property type="project" value="UniProtKB-KW"/>
</dbReference>
<dbReference type="InterPro" id="IPR051263">
    <property type="entry name" value="C-type_cytochrome_biogenesis"/>
</dbReference>
<evidence type="ECO:0000256" key="4">
    <source>
        <dbReference type="ARBA" id="ARBA00022729"/>
    </source>
</evidence>
<evidence type="ECO:0000256" key="2">
    <source>
        <dbReference type="ARBA" id="ARBA00022617"/>
    </source>
</evidence>
<keyword evidence="7" id="KW-0812">Transmembrane</keyword>
<evidence type="ECO:0000313" key="10">
    <source>
        <dbReference type="Proteomes" id="UP000198307"/>
    </source>
</evidence>
<keyword evidence="5" id="KW-0201">Cytochrome c-type biogenesis</keyword>
<dbReference type="InterPro" id="IPR005616">
    <property type="entry name" value="CcmH/CycL/Ccl2/NrfF_N"/>
</dbReference>
<feature type="chain" id="PRO_5011827218" description="Cytochrome c-type biogenesis protein" evidence="7">
    <location>
        <begin position="21"/>
        <end position="153"/>
    </location>
</feature>
<sequence>MRQFISVLLLLVTLPFAAMAVQPDEVLGDPALEARARGISQKLRCPVCQGENIDESNAAISRDLRLYVRERLVAGDDDEEVIDAVVDRFGEFVLFEPRARGGNLLLWLAGPIMAILALIVAWRFIRSRSMVTQPTTRLSDEEQARLKQIMGED</sequence>
<dbReference type="CDD" id="cd16378">
    <property type="entry name" value="CcmH_N"/>
    <property type="match status" value="1"/>
</dbReference>
<evidence type="ECO:0000259" key="8">
    <source>
        <dbReference type="Pfam" id="PF03918"/>
    </source>
</evidence>
<feature type="signal peptide" evidence="7">
    <location>
        <begin position="1"/>
        <end position="20"/>
    </location>
</feature>
<evidence type="ECO:0000256" key="6">
    <source>
        <dbReference type="ARBA" id="ARBA00023004"/>
    </source>
</evidence>
<dbReference type="Pfam" id="PF03918">
    <property type="entry name" value="CcmH"/>
    <property type="match status" value="1"/>
</dbReference>
<proteinExistence type="inferred from homology"/>
<dbReference type="EMBL" id="FZQB01000003">
    <property type="protein sequence ID" value="SNT72596.1"/>
    <property type="molecule type" value="Genomic_DNA"/>
</dbReference>
<keyword evidence="7" id="KW-1133">Transmembrane helix</keyword>
<evidence type="ECO:0000256" key="5">
    <source>
        <dbReference type="ARBA" id="ARBA00022748"/>
    </source>
</evidence>
<dbReference type="Proteomes" id="UP000198307">
    <property type="component" value="Unassembled WGS sequence"/>
</dbReference>
<dbReference type="PANTHER" id="PTHR47870:SF1">
    <property type="entry name" value="CYTOCHROME C-TYPE BIOGENESIS PROTEIN CCMH"/>
    <property type="match status" value="1"/>
</dbReference>
<evidence type="ECO:0000256" key="7">
    <source>
        <dbReference type="RuleBase" id="RU364112"/>
    </source>
</evidence>
<dbReference type="PANTHER" id="PTHR47870">
    <property type="entry name" value="CYTOCHROME C-TYPE BIOGENESIS PROTEIN CCMH"/>
    <property type="match status" value="1"/>
</dbReference>
<feature type="transmembrane region" description="Helical" evidence="7">
    <location>
        <begin position="104"/>
        <end position="125"/>
    </location>
</feature>
<evidence type="ECO:0000256" key="1">
    <source>
        <dbReference type="ARBA" id="ARBA00010342"/>
    </source>
</evidence>
<dbReference type="AlphaFoldDB" id="A0A239PRS2"/>
<gene>
    <name evidence="9" type="ORF">SAMN05444959_10394</name>
</gene>
<reference evidence="9 10" key="1">
    <citation type="submission" date="2017-07" db="EMBL/GenBank/DDBJ databases">
        <authorList>
            <person name="Sun Z.S."/>
            <person name="Albrecht U."/>
            <person name="Echele G."/>
            <person name="Lee C.C."/>
        </authorList>
    </citation>
    <scope>NUCLEOTIDE SEQUENCE [LARGE SCALE GENOMIC DNA]</scope>
    <source>
        <strain evidence="9 10">DSM 14827</strain>
    </source>
</reference>
<keyword evidence="6 7" id="KW-0408">Iron</keyword>
<keyword evidence="4 7" id="KW-0732">Signal</keyword>
<keyword evidence="10" id="KW-1185">Reference proteome</keyword>
<comment type="similarity">
    <text evidence="1 7">Belongs to the CcmH/CycL/Ccl2/NrfF family.</text>
</comment>
<dbReference type="GO" id="GO:0005886">
    <property type="term" value="C:plasma membrane"/>
    <property type="evidence" value="ECO:0007669"/>
    <property type="project" value="TreeGrafter"/>
</dbReference>
<feature type="domain" description="CcmH/CycL/Ccl2/NrfF N-terminal" evidence="8">
    <location>
        <begin position="9"/>
        <end position="150"/>
    </location>
</feature>
<dbReference type="Gene3D" id="1.10.8.640">
    <property type="entry name" value="Cytochrome C biogenesis protein"/>
    <property type="match status" value="1"/>
</dbReference>
<dbReference type="GO" id="GO:0046872">
    <property type="term" value="F:metal ion binding"/>
    <property type="evidence" value="ECO:0007669"/>
    <property type="project" value="UniProtKB-KW"/>
</dbReference>
<keyword evidence="3 7" id="KW-0479">Metal-binding</keyword>
<name>A0A239PRS2_9RHOB</name>
<protein>
    <recommendedName>
        <fullName evidence="7">Cytochrome c-type biogenesis protein</fullName>
    </recommendedName>
</protein>
<keyword evidence="2 7" id="KW-0349">Heme</keyword>
<keyword evidence="7" id="KW-0472">Membrane</keyword>
<comment type="function">
    <text evidence="7">Possible subunit of a heme lyase.</text>
</comment>
<dbReference type="InterPro" id="IPR038297">
    <property type="entry name" value="CcmH/CycL/NrfF/Ccl2_sf"/>
</dbReference>
<accession>A0A239PRS2</accession>